<sequence>MDRKRGFKSLLTHFAKAMEGYCHRKGGGSLKCCHIAFRMDVVFVPMVVYGRNFCPHAFADTGEWLLTGNIMQKVIPFCYICFMQQLSVALLKFLCTVRRERESADRRSIAKELDQGIGFSEKAGVA</sequence>
<name>A0AAV4XSS5_CAEEX</name>
<reference evidence="1 2" key="1">
    <citation type="submission" date="2021-06" db="EMBL/GenBank/DDBJ databases">
        <title>Caerostris extrusa draft genome.</title>
        <authorList>
            <person name="Kono N."/>
            <person name="Arakawa K."/>
        </authorList>
    </citation>
    <scope>NUCLEOTIDE SEQUENCE [LARGE SCALE GENOMIC DNA]</scope>
</reference>
<accession>A0AAV4XSS5</accession>
<dbReference type="EMBL" id="BPLR01018108">
    <property type="protein sequence ID" value="GIY96990.1"/>
    <property type="molecule type" value="Genomic_DNA"/>
</dbReference>
<comment type="caution">
    <text evidence="1">The sequence shown here is derived from an EMBL/GenBank/DDBJ whole genome shotgun (WGS) entry which is preliminary data.</text>
</comment>
<evidence type="ECO:0000313" key="2">
    <source>
        <dbReference type="Proteomes" id="UP001054945"/>
    </source>
</evidence>
<proteinExistence type="predicted"/>
<evidence type="ECO:0000313" key="1">
    <source>
        <dbReference type="EMBL" id="GIY96990.1"/>
    </source>
</evidence>
<keyword evidence="2" id="KW-1185">Reference proteome</keyword>
<gene>
    <name evidence="1" type="ORF">CEXT_348891</name>
</gene>
<organism evidence="1 2">
    <name type="scientific">Caerostris extrusa</name>
    <name type="common">Bark spider</name>
    <name type="synonym">Caerostris bankana</name>
    <dbReference type="NCBI Taxonomy" id="172846"/>
    <lineage>
        <taxon>Eukaryota</taxon>
        <taxon>Metazoa</taxon>
        <taxon>Ecdysozoa</taxon>
        <taxon>Arthropoda</taxon>
        <taxon>Chelicerata</taxon>
        <taxon>Arachnida</taxon>
        <taxon>Araneae</taxon>
        <taxon>Araneomorphae</taxon>
        <taxon>Entelegynae</taxon>
        <taxon>Araneoidea</taxon>
        <taxon>Araneidae</taxon>
        <taxon>Caerostris</taxon>
    </lineage>
</organism>
<protein>
    <submittedName>
        <fullName evidence="1">Uncharacterized protein</fullName>
    </submittedName>
</protein>
<dbReference type="Proteomes" id="UP001054945">
    <property type="component" value="Unassembled WGS sequence"/>
</dbReference>
<dbReference type="AlphaFoldDB" id="A0AAV4XSS5"/>